<gene>
    <name evidence="1" type="ORF">JQK92_00015</name>
</gene>
<keyword evidence="2" id="KW-1185">Reference proteome</keyword>
<dbReference type="RefSeq" id="WP_143331746.1">
    <property type="nucleotide sequence ID" value="NZ_CABVLY010000030.1"/>
</dbReference>
<sequence length="71" mass="8214">MRALYCAAQSLYLDIGAAMRRGMGNRMNNREVKSVNMFYVLPEALSRLLRTDYLRAEMFSGLTPCFTWGKR</sequence>
<protein>
    <submittedName>
        <fullName evidence="1">Uncharacterized protein</fullName>
    </submittedName>
</protein>
<name>A0ABS2AVM2_9BURK</name>
<dbReference type="GeneID" id="56503895"/>
<dbReference type="Proteomes" id="UP000755577">
    <property type="component" value="Unassembled WGS sequence"/>
</dbReference>
<proteinExistence type="predicted"/>
<accession>A0ABS2AVM2</accession>
<evidence type="ECO:0000313" key="2">
    <source>
        <dbReference type="Proteomes" id="UP000755577"/>
    </source>
</evidence>
<comment type="caution">
    <text evidence="1">The sequence shown here is derived from an EMBL/GenBank/DDBJ whole genome shotgun (WGS) entry which is preliminary data.</text>
</comment>
<evidence type="ECO:0000313" key="1">
    <source>
        <dbReference type="EMBL" id="MBM2764808.1"/>
    </source>
</evidence>
<dbReference type="EMBL" id="JAFCIQ010000001">
    <property type="protein sequence ID" value="MBM2764808.1"/>
    <property type="molecule type" value="Genomic_DNA"/>
</dbReference>
<reference evidence="1 2" key="1">
    <citation type="submission" date="2021-02" db="EMBL/GenBank/DDBJ databases">
        <title>Draft genome of the type strains Burkholderia anthina DSM16086.</title>
        <authorList>
            <person name="Hertel R."/>
            <person name="Meissner J."/>
            <person name="Poehlein A."/>
            <person name="Daniel R."/>
            <person name="Commichau F.M."/>
        </authorList>
    </citation>
    <scope>NUCLEOTIDE SEQUENCE [LARGE SCALE GENOMIC DNA]</scope>
    <source>
        <strain evidence="1 2">DSM 16086</strain>
    </source>
</reference>
<organism evidence="1 2">
    <name type="scientific">Burkholderia anthina</name>
    <dbReference type="NCBI Taxonomy" id="179879"/>
    <lineage>
        <taxon>Bacteria</taxon>
        <taxon>Pseudomonadati</taxon>
        <taxon>Pseudomonadota</taxon>
        <taxon>Betaproteobacteria</taxon>
        <taxon>Burkholderiales</taxon>
        <taxon>Burkholderiaceae</taxon>
        <taxon>Burkholderia</taxon>
        <taxon>Burkholderia cepacia complex</taxon>
    </lineage>
</organism>